<accession>A0ABW9RJ66</accession>
<name>A0ABW9RJ66_9BACT</name>
<protein>
    <submittedName>
        <fullName evidence="1">Uncharacterized protein</fullName>
    </submittedName>
</protein>
<reference evidence="1 2" key="1">
    <citation type="submission" date="2019-02" db="EMBL/GenBank/DDBJ databases">
        <authorList>
            <person name="Goldberg S.R."/>
            <person name="Haltli B.A."/>
            <person name="Correa H."/>
            <person name="Russell K.G."/>
        </authorList>
    </citation>
    <scope>NUCLEOTIDE SEQUENCE [LARGE SCALE GENOMIC DNA]</scope>
    <source>
        <strain evidence="1 2">JCM 16186</strain>
    </source>
</reference>
<comment type="caution">
    <text evidence="1">The sequence shown here is derived from an EMBL/GenBank/DDBJ whole genome shotgun (WGS) entry which is preliminary data.</text>
</comment>
<evidence type="ECO:0000313" key="2">
    <source>
        <dbReference type="Proteomes" id="UP000798808"/>
    </source>
</evidence>
<sequence>MIKQFFLLYFLVCGFKSLGQPCETQLITTNQFSGISLGPSCGFLQEFKGQFQPTLEQINEAEQGMNDQLYERMIEHAQIESRFAIKNPMRHYRKWKRQYFGYVNDLGQQIIKINLLNFGARNAKTKFVGWKKHFIFGFGKFYEKNTRSYTYNLTTGRLKI</sequence>
<dbReference type="EMBL" id="SMLW01000339">
    <property type="protein sequence ID" value="MTI23965.1"/>
    <property type="molecule type" value="Genomic_DNA"/>
</dbReference>
<keyword evidence="2" id="KW-1185">Reference proteome</keyword>
<proteinExistence type="predicted"/>
<organism evidence="1 2">
    <name type="scientific">Fulvivirga kasyanovii</name>
    <dbReference type="NCBI Taxonomy" id="396812"/>
    <lineage>
        <taxon>Bacteria</taxon>
        <taxon>Pseudomonadati</taxon>
        <taxon>Bacteroidota</taxon>
        <taxon>Cytophagia</taxon>
        <taxon>Cytophagales</taxon>
        <taxon>Fulvivirgaceae</taxon>
        <taxon>Fulvivirga</taxon>
    </lineage>
</organism>
<gene>
    <name evidence="1" type="ORF">E1163_03295</name>
</gene>
<evidence type="ECO:0000313" key="1">
    <source>
        <dbReference type="EMBL" id="MTI23965.1"/>
    </source>
</evidence>
<dbReference type="RefSeq" id="WP_155169435.1">
    <property type="nucleotide sequence ID" value="NZ_BAAAFL010000012.1"/>
</dbReference>
<dbReference type="Proteomes" id="UP000798808">
    <property type="component" value="Unassembled WGS sequence"/>
</dbReference>